<protein>
    <recommendedName>
        <fullName evidence="3">Lipoprotein</fullName>
    </recommendedName>
</protein>
<dbReference type="KEGG" id="gtl:EP073_12110"/>
<gene>
    <name evidence="1" type="ORF">EP073_12110</name>
</gene>
<accession>A0A410K114</accession>
<evidence type="ECO:0000313" key="2">
    <source>
        <dbReference type="Proteomes" id="UP000287502"/>
    </source>
</evidence>
<organism evidence="1 2">
    <name type="scientific">Geovibrio thiophilus</name>
    <dbReference type="NCBI Taxonomy" id="139438"/>
    <lineage>
        <taxon>Bacteria</taxon>
        <taxon>Pseudomonadati</taxon>
        <taxon>Deferribacterota</taxon>
        <taxon>Deferribacteres</taxon>
        <taxon>Deferribacterales</taxon>
        <taxon>Geovibrionaceae</taxon>
        <taxon>Geovibrio</taxon>
    </lineage>
</organism>
<evidence type="ECO:0008006" key="3">
    <source>
        <dbReference type="Google" id="ProtNLM"/>
    </source>
</evidence>
<proteinExistence type="predicted"/>
<dbReference type="RefSeq" id="WP_128467425.1">
    <property type="nucleotide sequence ID" value="NZ_CP035108.1"/>
</dbReference>
<sequence>MKNLILLSVFLMLMSCAPKDPEIIKQGSVYDIRGFELKLEEGVLSVKNTYFEKVSRLQISAEYVKGQDVVGSFTSVGLALEPGDVREYRLVIPQGTEKVKVSYREYPYGEGDTAMFLPNIGKLGKTGAVYFMLNE</sequence>
<keyword evidence="2" id="KW-1185">Reference proteome</keyword>
<dbReference type="EMBL" id="CP035108">
    <property type="protein sequence ID" value="QAR34120.1"/>
    <property type="molecule type" value="Genomic_DNA"/>
</dbReference>
<name>A0A410K114_9BACT</name>
<evidence type="ECO:0000313" key="1">
    <source>
        <dbReference type="EMBL" id="QAR34120.1"/>
    </source>
</evidence>
<reference evidence="1 2" key="1">
    <citation type="submission" date="2019-01" db="EMBL/GenBank/DDBJ databases">
        <title>Geovibrio thiophilus DSM 11263, complete genome.</title>
        <authorList>
            <person name="Spring S."/>
            <person name="Bunk B."/>
            <person name="Sproer C."/>
        </authorList>
    </citation>
    <scope>NUCLEOTIDE SEQUENCE [LARGE SCALE GENOMIC DNA]</scope>
    <source>
        <strain evidence="1 2">DSM 11263</strain>
    </source>
</reference>
<dbReference type="AlphaFoldDB" id="A0A410K114"/>
<dbReference type="PROSITE" id="PS51257">
    <property type="entry name" value="PROKAR_LIPOPROTEIN"/>
    <property type="match status" value="1"/>
</dbReference>
<dbReference type="Proteomes" id="UP000287502">
    <property type="component" value="Chromosome"/>
</dbReference>